<keyword evidence="3" id="KW-0808">Transferase</keyword>
<dbReference type="HOGENOM" id="CLU_012949_0_2_1"/>
<dbReference type="OrthoDB" id="5835829at2759"/>
<dbReference type="PANTHER" id="PTHR48043">
    <property type="entry name" value="EG:EG0003.4 PROTEIN-RELATED"/>
    <property type="match status" value="1"/>
</dbReference>
<dbReference type="Pfam" id="PF00201">
    <property type="entry name" value="UDPGT"/>
    <property type="match status" value="1"/>
</dbReference>
<evidence type="ECO:0000256" key="3">
    <source>
        <dbReference type="ARBA" id="ARBA00022679"/>
    </source>
</evidence>
<dbReference type="eggNOG" id="KOG1192">
    <property type="taxonomic scope" value="Eukaryota"/>
</dbReference>
<keyword evidence="2" id="KW-0328">Glycosyltransferase</keyword>
<keyword evidence="4" id="KW-0472">Membrane</keyword>
<dbReference type="InterPro" id="IPR050271">
    <property type="entry name" value="UDP-glycosyltransferase"/>
</dbReference>
<dbReference type="KEGG" id="dgr:6564333"/>
<reference evidence="6 7" key="1">
    <citation type="journal article" date="2007" name="Nature">
        <title>Evolution of genes and genomes on the Drosophila phylogeny.</title>
        <authorList>
            <consortium name="Drosophila 12 Genomes Consortium"/>
            <person name="Clark A.G."/>
            <person name="Eisen M.B."/>
            <person name="Smith D.R."/>
            <person name="Bergman C.M."/>
            <person name="Oliver B."/>
            <person name="Markow T.A."/>
            <person name="Kaufman T.C."/>
            <person name="Kellis M."/>
            <person name="Gelbart W."/>
            <person name="Iyer V.N."/>
            <person name="Pollard D.A."/>
            <person name="Sackton T.B."/>
            <person name="Larracuente A.M."/>
            <person name="Singh N.D."/>
            <person name="Abad J.P."/>
            <person name="Abt D.N."/>
            <person name="Adryan B."/>
            <person name="Aguade M."/>
            <person name="Akashi H."/>
            <person name="Anderson W.W."/>
            <person name="Aquadro C.F."/>
            <person name="Ardell D.H."/>
            <person name="Arguello R."/>
            <person name="Artieri C.G."/>
            <person name="Barbash D.A."/>
            <person name="Barker D."/>
            <person name="Barsanti P."/>
            <person name="Batterham P."/>
            <person name="Batzoglou S."/>
            <person name="Begun D."/>
            <person name="Bhutkar A."/>
            <person name="Blanco E."/>
            <person name="Bosak S.A."/>
            <person name="Bradley R.K."/>
            <person name="Brand A.D."/>
            <person name="Brent M.R."/>
            <person name="Brooks A.N."/>
            <person name="Brown R.H."/>
            <person name="Butlin R.K."/>
            <person name="Caggese C."/>
            <person name="Calvi B.R."/>
            <person name="Bernardo de Carvalho A."/>
            <person name="Caspi A."/>
            <person name="Castrezana S."/>
            <person name="Celniker S.E."/>
            <person name="Chang J.L."/>
            <person name="Chapple C."/>
            <person name="Chatterji S."/>
            <person name="Chinwalla A."/>
            <person name="Civetta A."/>
            <person name="Clifton S.W."/>
            <person name="Comeron J.M."/>
            <person name="Costello J.C."/>
            <person name="Coyne J.A."/>
            <person name="Daub J."/>
            <person name="David R.G."/>
            <person name="Delcher A.L."/>
            <person name="Delehaunty K."/>
            <person name="Do C.B."/>
            <person name="Ebling H."/>
            <person name="Edwards K."/>
            <person name="Eickbush T."/>
            <person name="Evans J.D."/>
            <person name="Filipski A."/>
            <person name="Findeiss S."/>
            <person name="Freyhult E."/>
            <person name="Fulton L."/>
            <person name="Fulton R."/>
            <person name="Garcia A.C."/>
            <person name="Gardiner A."/>
            <person name="Garfield D.A."/>
            <person name="Garvin B.E."/>
            <person name="Gibson G."/>
            <person name="Gilbert D."/>
            <person name="Gnerre S."/>
            <person name="Godfrey J."/>
            <person name="Good R."/>
            <person name="Gotea V."/>
            <person name="Gravely B."/>
            <person name="Greenberg A.J."/>
            <person name="Griffiths-Jones S."/>
            <person name="Gross S."/>
            <person name="Guigo R."/>
            <person name="Gustafson E.A."/>
            <person name="Haerty W."/>
            <person name="Hahn M.W."/>
            <person name="Halligan D.L."/>
            <person name="Halpern A.L."/>
            <person name="Halter G.M."/>
            <person name="Han M.V."/>
            <person name="Heger A."/>
            <person name="Hillier L."/>
            <person name="Hinrichs A.S."/>
            <person name="Holmes I."/>
            <person name="Hoskins R.A."/>
            <person name="Hubisz M.J."/>
            <person name="Hultmark D."/>
            <person name="Huntley M.A."/>
            <person name="Jaffe D.B."/>
            <person name="Jagadeeshan S."/>
            <person name="Jeck W.R."/>
            <person name="Johnson J."/>
            <person name="Jones C.D."/>
            <person name="Jordan W.C."/>
            <person name="Karpen G.H."/>
            <person name="Kataoka E."/>
            <person name="Keightley P.D."/>
            <person name="Kheradpour P."/>
            <person name="Kirkness E.F."/>
            <person name="Koerich L.B."/>
            <person name="Kristiansen K."/>
            <person name="Kudrna D."/>
            <person name="Kulathinal R.J."/>
            <person name="Kumar S."/>
            <person name="Kwok R."/>
            <person name="Lander E."/>
            <person name="Langley C.H."/>
            <person name="Lapoint R."/>
            <person name="Lazzaro B.P."/>
            <person name="Lee S.J."/>
            <person name="Levesque L."/>
            <person name="Li R."/>
            <person name="Lin C.F."/>
            <person name="Lin M.F."/>
            <person name="Lindblad-Toh K."/>
            <person name="Llopart A."/>
            <person name="Long M."/>
            <person name="Low L."/>
            <person name="Lozovsky E."/>
            <person name="Lu J."/>
            <person name="Luo M."/>
            <person name="Machado C.A."/>
            <person name="Makalowski W."/>
            <person name="Marzo M."/>
            <person name="Matsuda M."/>
            <person name="Matzkin L."/>
            <person name="McAllister B."/>
            <person name="McBride C.S."/>
            <person name="McKernan B."/>
            <person name="McKernan K."/>
            <person name="Mendez-Lago M."/>
            <person name="Minx P."/>
            <person name="Mollenhauer M.U."/>
            <person name="Montooth K."/>
            <person name="Mount S.M."/>
            <person name="Mu X."/>
            <person name="Myers E."/>
            <person name="Negre B."/>
            <person name="Newfeld S."/>
            <person name="Nielsen R."/>
            <person name="Noor M.A."/>
            <person name="O'Grady P."/>
            <person name="Pachter L."/>
            <person name="Papaceit M."/>
            <person name="Parisi M.J."/>
            <person name="Parisi M."/>
            <person name="Parts L."/>
            <person name="Pedersen J.S."/>
            <person name="Pesole G."/>
            <person name="Phillippy A.M."/>
            <person name="Ponting C.P."/>
            <person name="Pop M."/>
            <person name="Porcelli D."/>
            <person name="Powell J.R."/>
            <person name="Prohaska S."/>
            <person name="Pruitt K."/>
            <person name="Puig M."/>
            <person name="Quesneville H."/>
            <person name="Ram K.R."/>
            <person name="Rand D."/>
            <person name="Rasmussen M.D."/>
            <person name="Reed L.K."/>
            <person name="Reenan R."/>
            <person name="Reily A."/>
            <person name="Remington K.A."/>
            <person name="Rieger T.T."/>
            <person name="Ritchie M.G."/>
            <person name="Robin C."/>
            <person name="Rogers Y.H."/>
            <person name="Rohde C."/>
            <person name="Rozas J."/>
            <person name="Rubenfield M.J."/>
            <person name="Ruiz A."/>
            <person name="Russo S."/>
            <person name="Salzberg S.L."/>
            <person name="Sanchez-Gracia A."/>
            <person name="Saranga D.J."/>
            <person name="Sato H."/>
            <person name="Schaeffer S.W."/>
            <person name="Schatz M.C."/>
            <person name="Schlenke T."/>
            <person name="Schwartz R."/>
            <person name="Segarra C."/>
            <person name="Singh R.S."/>
            <person name="Sirot L."/>
            <person name="Sirota M."/>
            <person name="Sisneros N.B."/>
            <person name="Smith C.D."/>
            <person name="Smith T.F."/>
            <person name="Spieth J."/>
            <person name="Stage D.E."/>
            <person name="Stark A."/>
            <person name="Stephan W."/>
            <person name="Strausberg R.L."/>
            <person name="Strempel S."/>
            <person name="Sturgill D."/>
            <person name="Sutton G."/>
            <person name="Sutton G.G."/>
            <person name="Tao W."/>
            <person name="Teichmann S."/>
            <person name="Tobari Y.N."/>
            <person name="Tomimura Y."/>
            <person name="Tsolas J.M."/>
            <person name="Valente V.L."/>
            <person name="Venter E."/>
            <person name="Venter J.C."/>
            <person name="Vicario S."/>
            <person name="Vieira F.G."/>
            <person name="Vilella A.J."/>
            <person name="Villasante A."/>
            <person name="Walenz B."/>
            <person name="Wang J."/>
            <person name="Wasserman M."/>
            <person name="Watts T."/>
            <person name="Wilson D."/>
            <person name="Wilson R.K."/>
            <person name="Wing R.A."/>
            <person name="Wolfner M.F."/>
            <person name="Wong A."/>
            <person name="Wong G.K."/>
            <person name="Wu C.I."/>
            <person name="Wu G."/>
            <person name="Yamamoto D."/>
            <person name="Yang H.P."/>
            <person name="Yang S.P."/>
            <person name="Yorke J.A."/>
            <person name="Yoshida K."/>
            <person name="Zdobnov E."/>
            <person name="Zhang P."/>
            <person name="Zhang Y."/>
            <person name="Zimin A.V."/>
            <person name="Baldwin J."/>
            <person name="Abdouelleil A."/>
            <person name="Abdulkadir J."/>
            <person name="Abebe A."/>
            <person name="Abera B."/>
            <person name="Abreu J."/>
            <person name="Acer S.C."/>
            <person name="Aftuck L."/>
            <person name="Alexander A."/>
            <person name="An P."/>
            <person name="Anderson E."/>
            <person name="Anderson S."/>
            <person name="Arachi H."/>
            <person name="Azer M."/>
            <person name="Bachantsang P."/>
            <person name="Barry A."/>
            <person name="Bayul T."/>
            <person name="Berlin A."/>
            <person name="Bessette D."/>
            <person name="Bloom T."/>
            <person name="Blye J."/>
            <person name="Boguslavskiy L."/>
            <person name="Bonnet C."/>
            <person name="Boukhgalter B."/>
            <person name="Bourzgui I."/>
            <person name="Brown A."/>
            <person name="Cahill P."/>
            <person name="Channer S."/>
            <person name="Cheshatsang Y."/>
            <person name="Chuda L."/>
            <person name="Citroen M."/>
            <person name="Collymore A."/>
            <person name="Cooke P."/>
            <person name="Costello M."/>
            <person name="D'Aco K."/>
            <person name="Daza R."/>
            <person name="De Haan G."/>
            <person name="DeGray S."/>
            <person name="DeMaso C."/>
            <person name="Dhargay N."/>
            <person name="Dooley K."/>
            <person name="Dooley E."/>
            <person name="Doricent M."/>
            <person name="Dorje P."/>
            <person name="Dorjee K."/>
            <person name="Dupes A."/>
            <person name="Elong R."/>
            <person name="Falk J."/>
            <person name="Farina A."/>
            <person name="Faro S."/>
            <person name="Ferguson D."/>
            <person name="Fisher S."/>
            <person name="Foley C.D."/>
            <person name="Franke A."/>
            <person name="Friedrich D."/>
            <person name="Gadbois L."/>
            <person name="Gearin G."/>
            <person name="Gearin C.R."/>
            <person name="Giannoukos G."/>
            <person name="Goode T."/>
            <person name="Graham J."/>
            <person name="Grandbois E."/>
            <person name="Grewal S."/>
            <person name="Gyaltsen K."/>
            <person name="Hafez N."/>
            <person name="Hagos B."/>
            <person name="Hall J."/>
            <person name="Henson C."/>
            <person name="Hollinger A."/>
            <person name="Honan T."/>
            <person name="Huard M.D."/>
            <person name="Hughes L."/>
            <person name="Hurhula B."/>
            <person name="Husby M.E."/>
            <person name="Kamat A."/>
            <person name="Kanga B."/>
            <person name="Kashin S."/>
            <person name="Khazanovich D."/>
            <person name="Kisner P."/>
            <person name="Lance K."/>
            <person name="Lara M."/>
            <person name="Lee W."/>
            <person name="Lennon N."/>
            <person name="Letendre F."/>
            <person name="LeVine R."/>
            <person name="Lipovsky A."/>
            <person name="Liu X."/>
            <person name="Liu J."/>
            <person name="Liu S."/>
            <person name="Lokyitsang T."/>
            <person name="Lokyitsang Y."/>
            <person name="Lubonja R."/>
            <person name="Lui A."/>
            <person name="MacDonald P."/>
            <person name="Magnisalis V."/>
            <person name="Maru K."/>
            <person name="Matthews C."/>
            <person name="McCusker W."/>
            <person name="McDonough S."/>
            <person name="Mehta T."/>
            <person name="Meldrim J."/>
            <person name="Meneus L."/>
            <person name="Mihai O."/>
            <person name="Mihalev A."/>
            <person name="Mihova T."/>
            <person name="Mittelman R."/>
            <person name="Mlenga V."/>
            <person name="Montmayeur A."/>
            <person name="Mulrain L."/>
            <person name="Navidi A."/>
            <person name="Naylor J."/>
            <person name="Negash T."/>
            <person name="Nguyen T."/>
            <person name="Nguyen N."/>
            <person name="Nicol R."/>
            <person name="Norbu C."/>
            <person name="Norbu N."/>
            <person name="Novod N."/>
            <person name="O'Neill B."/>
            <person name="Osman S."/>
            <person name="Markiewicz E."/>
            <person name="Oyono O.L."/>
            <person name="Patti C."/>
            <person name="Phunkhang P."/>
            <person name="Pierre F."/>
            <person name="Priest M."/>
            <person name="Raghuraman S."/>
            <person name="Rege F."/>
            <person name="Reyes R."/>
            <person name="Rise C."/>
            <person name="Rogov P."/>
            <person name="Ross K."/>
            <person name="Ryan E."/>
            <person name="Settipalli S."/>
            <person name="Shea T."/>
            <person name="Sherpa N."/>
            <person name="Shi L."/>
            <person name="Shih D."/>
            <person name="Sparrow T."/>
            <person name="Spaulding J."/>
            <person name="Stalker J."/>
            <person name="Stange-Thomann N."/>
            <person name="Stavropoulos S."/>
            <person name="Stone C."/>
            <person name="Strader C."/>
            <person name="Tesfaye S."/>
            <person name="Thomson T."/>
            <person name="Thoulutsang Y."/>
            <person name="Thoulutsang D."/>
            <person name="Topham K."/>
            <person name="Topping I."/>
            <person name="Tsamla T."/>
            <person name="Vassiliev H."/>
            <person name="Vo A."/>
            <person name="Wangchuk T."/>
            <person name="Wangdi T."/>
            <person name="Weiand M."/>
            <person name="Wilkinson J."/>
            <person name="Wilson A."/>
            <person name="Yadav S."/>
            <person name="Young G."/>
            <person name="Yu Q."/>
            <person name="Zembek L."/>
            <person name="Zhong D."/>
            <person name="Zimmer A."/>
            <person name="Zwirko Z."/>
            <person name="Jaffe D.B."/>
            <person name="Alvarez P."/>
            <person name="Brockman W."/>
            <person name="Butler J."/>
            <person name="Chin C."/>
            <person name="Gnerre S."/>
            <person name="Grabherr M."/>
            <person name="Kleber M."/>
            <person name="Mauceli E."/>
            <person name="MacCallum I."/>
        </authorList>
    </citation>
    <scope>NUCLEOTIDE SEQUENCE [LARGE SCALE GENOMIC DNA]</scope>
    <source>
        <strain evidence="7">Tucson 15287-2541.00</strain>
    </source>
</reference>
<dbReference type="InterPro" id="IPR002213">
    <property type="entry name" value="UDP_glucos_trans"/>
</dbReference>
<protein>
    <submittedName>
        <fullName evidence="6">GH18173</fullName>
    </submittedName>
</protein>
<gene>
    <name evidence="6" type="primary">Dgri\GH18173</name>
    <name evidence="6" type="ORF">Dgri_GH18173</name>
</gene>
<dbReference type="EMBL" id="CH916369">
    <property type="protein sequence ID" value="EDV93628.1"/>
    <property type="molecule type" value="Genomic_DNA"/>
</dbReference>
<name>B4JG61_DROGR</name>
<keyword evidence="4" id="KW-0812">Transmembrane</keyword>
<dbReference type="AlphaFoldDB" id="B4JG61"/>
<dbReference type="InParanoid" id="B4JG61"/>
<feature type="chain" id="PRO_5002812168" evidence="5">
    <location>
        <begin position="22"/>
        <end position="521"/>
    </location>
</feature>
<dbReference type="PhylomeDB" id="B4JG61"/>
<proteinExistence type="inferred from homology"/>
<dbReference type="FunCoup" id="B4JG61">
    <property type="interactions" value="226"/>
</dbReference>
<dbReference type="FunFam" id="3.40.50.2000:FF:000021">
    <property type="entry name" value="UDP-glucuronosyltransferase"/>
    <property type="match status" value="1"/>
</dbReference>
<feature type="signal peptide" evidence="5">
    <location>
        <begin position="1"/>
        <end position="21"/>
    </location>
</feature>
<sequence length="521" mass="59207">MLGHLGVDFLVLGLCLQLATAANILAVFAYILPSPFYLVAPLMKALVHQGHQVTIISCGNHLADIDGAHHIRVRMLDHLSEDMFNDDCDWQTPFTKWQEASIIAKYYYNSSSYILSDTGVQALLHDGNAQFDMVIVQASQTDALYGFAQHFNASLVGLSAYATAWNIDFLAGNTAPSIYEPMLPVGYSNGFGLLDKLKNWIYITEEWLVERFIYVPPQVQLYKHYFNQSAESLYKIRHSFSLMLINQHFSLGRARSNVPNVIEVAGMHLDEPSKPLDAELQRFVDEAEHGVILFSLGTDIDTKWLPVGLTDLMQRIFAHLTQRIVWKSDQTLRHKSDNIYISPMLPQRELLAHAKVKLFITHCGTLSTIEGAFHGVPMLCLPLYYDHFSIAERMKLAGVSQTLHYASMTFESTIEVIQELIENPIYTLNAQQMSNRLRDQPMSPLQTAVWWTEYVLRHKGAPHMRISKQDMALMQYYNLDFVTMLFGRIGLAILILSCVVFKLVSYFLDPLNLRLTVPVLL</sequence>
<evidence type="ECO:0000256" key="4">
    <source>
        <dbReference type="SAM" id="Phobius"/>
    </source>
</evidence>
<evidence type="ECO:0000313" key="7">
    <source>
        <dbReference type="Proteomes" id="UP000001070"/>
    </source>
</evidence>
<evidence type="ECO:0000256" key="1">
    <source>
        <dbReference type="ARBA" id="ARBA00009995"/>
    </source>
</evidence>
<evidence type="ECO:0000256" key="2">
    <source>
        <dbReference type="ARBA" id="ARBA00022676"/>
    </source>
</evidence>
<evidence type="ECO:0000256" key="5">
    <source>
        <dbReference type="SAM" id="SignalP"/>
    </source>
</evidence>
<dbReference type="GO" id="GO:0008194">
    <property type="term" value="F:UDP-glycosyltransferase activity"/>
    <property type="evidence" value="ECO:0007669"/>
    <property type="project" value="InterPro"/>
</dbReference>
<dbReference type="CDD" id="cd03784">
    <property type="entry name" value="GT1_Gtf-like"/>
    <property type="match status" value="1"/>
</dbReference>
<dbReference type="SMR" id="B4JG61"/>
<accession>B4JG61</accession>
<dbReference type="Gene3D" id="3.40.50.2000">
    <property type="entry name" value="Glycogen Phosphorylase B"/>
    <property type="match status" value="1"/>
</dbReference>
<comment type="similarity">
    <text evidence="1">Belongs to the UDP-glycosyltransferase family.</text>
</comment>
<dbReference type="STRING" id="7222.B4JG61"/>
<dbReference type="SUPFAM" id="SSF53756">
    <property type="entry name" value="UDP-Glycosyltransferase/glycogen phosphorylase"/>
    <property type="match status" value="1"/>
</dbReference>
<keyword evidence="5" id="KW-0732">Signal</keyword>
<feature type="transmembrane region" description="Helical" evidence="4">
    <location>
        <begin position="481"/>
        <end position="504"/>
    </location>
</feature>
<keyword evidence="4" id="KW-1133">Transmembrane helix</keyword>
<evidence type="ECO:0000313" key="6">
    <source>
        <dbReference type="EMBL" id="EDV93628.1"/>
    </source>
</evidence>
<dbReference type="OMA" id="YGSAWNI"/>
<keyword evidence="7" id="KW-1185">Reference proteome</keyword>
<organism evidence="7">
    <name type="scientific">Drosophila grimshawi</name>
    <name type="common">Hawaiian fruit fly</name>
    <name type="synonym">Idiomyia grimshawi</name>
    <dbReference type="NCBI Taxonomy" id="7222"/>
    <lineage>
        <taxon>Eukaryota</taxon>
        <taxon>Metazoa</taxon>
        <taxon>Ecdysozoa</taxon>
        <taxon>Arthropoda</taxon>
        <taxon>Hexapoda</taxon>
        <taxon>Insecta</taxon>
        <taxon>Pterygota</taxon>
        <taxon>Neoptera</taxon>
        <taxon>Endopterygota</taxon>
        <taxon>Diptera</taxon>
        <taxon>Brachycera</taxon>
        <taxon>Muscomorpha</taxon>
        <taxon>Ephydroidea</taxon>
        <taxon>Drosophilidae</taxon>
        <taxon>Drosophila</taxon>
        <taxon>Hawaiian Drosophila</taxon>
    </lineage>
</organism>
<dbReference type="Proteomes" id="UP000001070">
    <property type="component" value="Unassembled WGS sequence"/>
</dbReference>
<dbReference type="PANTHER" id="PTHR48043:SF145">
    <property type="entry name" value="FI06409P-RELATED"/>
    <property type="match status" value="1"/>
</dbReference>